<organism evidence="2 3">
    <name type="scientific">Nonomuraea polychroma</name>
    <dbReference type="NCBI Taxonomy" id="46176"/>
    <lineage>
        <taxon>Bacteria</taxon>
        <taxon>Bacillati</taxon>
        <taxon>Actinomycetota</taxon>
        <taxon>Actinomycetes</taxon>
        <taxon>Streptosporangiales</taxon>
        <taxon>Streptosporangiaceae</taxon>
        <taxon>Nonomuraea</taxon>
    </lineage>
</organism>
<reference evidence="2 3" key="1">
    <citation type="submission" date="2019-01" db="EMBL/GenBank/DDBJ databases">
        <title>Sequencing the genomes of 1000 actinobacteria strains.</title>
        <authorList>
            <person name="Klenk H.-P."/>
        </authorList>
    </citation>
    <scope>NUCLEOTIDE SEQUENCE [LARGE SCALE GENOMIC DNA]</scope>
    <source>
        <strain evidence="2 3">DSM 43925</strain>
    </source>
</reference>
<keyword evidence="3" id="KW-1185">Reference proteome</keyword>
<evidence type="ECO:0000256" key="1">
    <source>
        <dbReference type="SAM" id="MobiDB-lite"/>
    </source>
</evidence>
<name>A0A438MR90_9ACTN</name>
<protein>
    <submittedName>
        <fullName evidence="2">Uncharacterized protein</fullName>
    </submittedName>
</protein>
<evidence type="ECO:0000313" key="2">
    <source>
        <dbReference type="EMBL" id="RVX47935.1"/>
    </source>
</evidence>
<feature type="region of interest" description="Disordered" evidence="1">
    <location>
        <begin position="90"/>
        <end position="119"/>
    </location>
</feature>
<dbReference type="Proteomes" id="UP000284824">
    <property type="component" value="Unassembled WGS sequence"/>
</dbReference>
<gene>
    <name evidence="2" type="ORF">EDD27_10888</name>
</gene>
<dbReference type="OrthoDB" id="2085958at2"/>
<dbReference type="EMBL" id="SAUN01000001">
    <property type="protein sequence ID" value="RVX47935.1"/>
    <property type="molecule type" value="Genomic_DNA"/>
</dbReference>
<dbReference type="AlphaFoldDB" id="A0A438MR90"/>
<proteinExistence type="predicted"/>
<sequence length="119" mass="12777">MAASTGIKGVLNHLGIPRSRSAVSFTRTAVPEPAGFRPIRLSEADVRSAAEASRSVVSMMRLLNLPVTETNRRRVLRRIARYDIDTSGFDRTRQGSACHSGGTGLLAQAAPQDASSDVR</sequence>
<accession>A0A438MR90</accession>
<dbReference type="RefSeq" id="WP_127940296.1">
    <property type="nucleotide sequence ID" value="NZ_SAUN01000001.1"/>
</dbReference>
<evidence type="ECO:0000313" key="3">
    <source>
        <dbReference type="Proteomes" id="UP000284824"/>
    </source>
</evidence>
<comment type="caution">
    <text evidence="2">The sequence shown here is derived from an EMBL/GenBank/DDBJ whole genome shotgun (WGS) entry which is preliminary data.</text>
</comment>